<sequence length="1631" mass="182054">MTNFYSKFVSFSSEFGPEKVNFYHKIFHKRNKLCKNYTLLMMNGEAPHHTRVSLFAPQSFTETISMIESLPTTQKLHKVDADRDALMNIPPTTVTLFIKSIGFTETLTREFVRAVLQAGSCSKIKSLYMLDCEFASLVTLLKPFQRVQHLSITASKLKNFAELPLLPNVISLHLDGNLISSWTHFPDSPKLTFLSLNYNRLENFIQFPFAKLRNLEIFSAVGNNLESIIPSPVLNADLDEEADNSDILLSICDDNLCTAMSIMSLFLQGRRINSINSMSTHDIMARYSSLIASKKGKHLLTRESPASRSNGSDAMLNSHKLLEQRIVTEDAFLAEVDNTLSYRTLHGLSAWISTEGTEYLQRPGVSITSLQFRTYCSRFLHRQEIVLPILKAGFVQSRQGVNDSSQGVYIENDQCSFQVTLLAPKYKLVEVLFYHTCFGCPPQLLHGIHKRFDSGAGTDDDSSCTRPSSISRQSRTSSYAATHGGYMDADGGSSIPSYSFDFLLPASFLTNTYVIAFIKVEERISQAQRAAGNAYRHAGTQLEQSKHQNTLMSILQDNFGTKTMMTNIRSVQLEMHIASPPIISCRPTIRSANFLLASKELQVGKQITLRYSYSGGEEGATTVTWYRCASVCPTCQNFYMPNASSESYMSDDPEDHSACSAAPEDCSCVLEQIKQGNVLDQPSICEYLPALCDANMFLRTEIVPVSCHGTAGEKFVLLSTRIVVEEEQIIKTCTLEKVDTSHALLNIVSIVPIDLEIYWYQELDEGERIYIPEFDNDRVFDLKSSIIEQYRLYGSILIVCEVLLYPVPINDAERYSDNQSAISAVPLLKKALKAEFYVNSMRRNTPSRTPRTRSTSSRQENRGLNPRSFTPTHNLSKECYNYDDSHGTRAHTSEFTSQKVPFRGSYFDRAKQSPLWHDLRHHDGDPVKMQASYDSAAYCNAAPIAALNPGKKSTRFSDDQDHDALGQIARQLQSVVSSGKLDTQSGSNAATNPQLSRVKLEISQPATVLNVIQSYASRGSRVMINAYNDSKTDTNSLDVSEDGDVGKNIIASRQRLSRIDQSRASEVPKSLVLQESNYMESYTTLHESVNHLNPALARNKQDGIQFEFPSNCTDNCSLDMDVNIQDNSRPMSYQDLVNNPARDHIITSKGILSPIVVMTNTAVHQNNQSRSKLGVHHMTSSTVEVMDMTQNIAHDIYIQRPERRRSSRQSANVTNSEPSEPSRMSDKMSTSESIPDIAISPQPLDLPSCAREIEIPIGSVNPMNLYSDLLESTDVVAESTELANGDTVHLDPQPSKLQSMNIGPHDHNSECSGIEPAMIPRSSAAPSNESNNTDIRSLTSVSQSLSQLLDSRKGYVVQPLESTSVNVEPIHDSIESGFSINTLTPSYRGSSASETVKGTRAFENEMAFKNNITGLRITKEAHLVGDVLSFEVYGAIDQAMSVFIVRSYADGVFFESGLIRLNPVKLVDYCQLFAYRVTPFDLGSSLRVIIRADGSFGTANLVDRLLDATIIGASDKDISLLMWRRVCADRTYRVDCECKEDGSLKQGSATVAYNGKLFSFKYNRKLVYSCKDMKRLPYEIEFTPMLADNTLLFSIRGSKPALYSLLFQRIEDLGFIFYRLLCTTGLSLLYH</sequence>
<name>A0A132NYE7_GIAIN</name>
<proteinExistence type="predicted"/>
<evidence type="ECO:0000313" key="2">
    <source>
        <dbReference type="EMBL" id="KWX15073.1"/>
    </source>
</evidence>
<dbReference type="VEuPathDB" id="GiardiaDB:QR46_0875"/>
<feature type="region of interest" description="Disordered" evidence="1">
    <location>
        <begin position="843"/>
        <end position="872"/>
    </location>
</feature>
<dbReference type="SUPFAM" id="SSF52075">
    <property type="entry name" value="Outer arm dynein light chain 1"/>
    <property type="match status" value="1"/>
</dbReference>
<evidence type="ECO:0000313" key="3">
    <source>
        <dbReference type="Proteomes" id="UP000070089"/>
    </source>
</evidence>
<feature type="compositionally biased region" description="Low complexity" evidence="1">
    <location>
        <begin position="843"/>
        <end position="858"/>
    </location>
</feature>
<feature type="compositionally biased region" description="Polar residues" evidence="1">
    <location>
        <begin position="1324"/>
        <end position="1334"/>
    </location>
</feature>
<evidence type="ECO:0000256" key="1">
    <source>
        <dbReference type="SAM" id="MobiDB-lite"/>
    </source>
</evidence>
<dbReference type="EMBL" id="JXTI01000015">
    <property type="protein sequence ID" value="KWX15073.1"/>
    <property type="molecule type" value="Genomic_DNA"/>
</dbReference>
<accession>A0A132NYE7</accession>
<feature type="region of interest" description="Disordered" evidence="1">
    <location>
        <begin position="455"/>
        <end position="477"/>
    </location>
</feature>
<dbReference type="Proteomes" id="UP000070089">
    <property type="component" value="Unassembled WGS sequence"/>
</dbReference>
<organism evidence="2 3">
    <name type="scientific">Giardia duodenalis assemblage B</name>
    <dbReference type="NCBI Taxonomy" id="1394984"/>
    <lineage>
        <taxon>Eukaryota</taxon>
        <taxon>Metamonada</taxon>
        <taxon>Diplomonadida</taxon>
        <taxon>Hexamitidae</taxon>
        <taxon>Giardiinae</taxon>
        <taxon>Giardia</taxon>
    </lineage>
</organism>
<gene>
    <name evidence="2" type="ORF">QR46_0875</name>
</gene>
<feature type="compositionally biased region" description="Low complexity" evidence="1">
    <location>
        <begin position="466"/>
        <end position="477"/>
    </location>
</feature>
<dbReference type="Gene3D" id="3.80.10.10">
    <property type="entry name" value="Ribonuclease Inhibitor"/>
    <property type="match status" value="1"/>
</dbReference>
<feature type="region of interest" description="Disordered" evidence="1">
    <location>
        <begin position="1197"/>
        <end position="1232"/>
    </location>
</feature>
<comment type="caution">
    <text evidence="2">The sequence shown here is derived from an EMBL/GenBank/DDBJ whole genome shotgun (WGS) entry which is preliminary data.</text>
</comment>
<dbReference type="OrthoDB" id="10251250at2759"/>
<reference evidence="2 3" key="1">
    <citation type="journal article" date="2015" name="Mol. Biochem. Parasitol.">
        <title>Identification of polymorphic genes for use in assemblage B genotyping assays through comparative genomics of multiple assemblage B Giardia duodenalis isolates.</title>
        <authorList>
            <person name="Wielinga C."/>
            <person name="Thompson R.C."/>
            <person name="Monis P."/>
            <person name="Ryan U."/>
        </authorList>
    </citation>
    <scope>NUCLEOTIDE SEQUENCE [LARGE SCALE GENOMIC DNA]</scope>
    <source>
        <strain evidence="2 3">BAH15c1</strain>
    </source>
</reference>
<protein>
    <submittedName>
        <fullName evidence="2">Uncharacterized protein</fullName>
    </submittedName>
</protein>
<dbReference type="InterPro" id="IPR032675">
    <property type="entry name" value="LRR_dom_sf"/>
</dbReference>
<feature type="region of interest" description="Disordered" evidence="1">
    <location>
        <begin position="1312"/>
        <end position="1334"/>
    </location>
</feature>